<feature type="repeat" description="WD" evidence="3">
    <location>
        <begin position="1065"/>
        <end position="1092"/>
    </location>
</feature>
<evidence type="ECO:0000259" key="4">
    <source>
        <dbReference type="PROSITE" id="PS50837"/>
    </source>
</evidence>
<dbReference type="InterPro" id="IPR036322">
    <property type="entry name" value="WD40_repeat_dom_sf"/>
</dbReference>
<evidence type="ECO:0000313" key="6">
    <source>
        <dbReference type="Proteomes" id="UP000027456"/>
    </source>
</evidence>
<name>A0A074S1Y1_9AGAM</name>
<feature type="repeat" description="WD" evidence="3">
    <location>
        <begin position="1093"/>
        <end position="1124"/>
    </location>
</feature>
<dbReference type="InterPro" id="IPR007111">
    <property type="entry name" value="NACHT_NTPase"/>
</dbReference>
<dbReference type="SMART" id="SM00320">
    <property type="entry name" value="WD40"/>
    <property type="match status" value="8"/>
</dbReference>
<evidence type="ECO:0000256" key="2">
    <source>
        <dbReference type="ARBA" id="ARBA00022737"/>
    </source>
</evidence>
<dbReference type="AlphaFoldDB" id="A0A074S1Y1"/>
<dbReference type="Gene3D" id="2.130.10.10">
    <property type="entry name" value="YVTN repeat-like/Quinoprotein amine dehydrogenase"/>
    <property type="match status" value="3"/>
</dbReference>
<dbReference type="Pfam" id="PF00400">
    <property type="entry name" value="WD40"/>
    <property type="match status" value="5"/>
</dbReference>
<protein>
    <submittedName>
        <fullName evidence="5">Putative vegetative incompatibility protein HET-E-1</fullName>
    </submittedName>
</protein>
<proteinExistence type="predicted"/>
<keyword evidence="2" id="KW-0677">Repeat</keyword>
<dbReference type="PROSITE" id="PS50837">
    <property type="entry name" value="NACHT"/>
    <property type="match status" value="1"/>
</dbReference>
<comment type="caution">
    <text evidence="5">The sequence shown here is derived from an EMBL/GenBank/DDBJ whole genome shotgun (WGS) entry which is preliminary data.</text>
</comment>
<dbReference type="InterPro" id="IPR015943">
    <property type="entry name" value="WD40/YVTN_repeat-like_dom_sf"/>
</dbReference>
<dbReference type="InterPro" id="IPR019775">
    <property type="entry name" value="WD40_repeat_CS"/>
</dbReference>
<gene>
    <name evidence="5" type="ORF">V565_032010</name>
</gene>
<evidence type="ECO:0000256" key="3">
    <source>
        <dbReference type="PROSITE-ProRule" id="PRU00221"/>
    </source>
</evidence>
<dbReference type="EMBL" id="AZST01000064">
    <property type="protein sequence ID" value="KEP53346.1"/>
    <property type="molecule type" value="Genomic_DNA"/>
</dbReference>
<dbReference type="Pfam" id="PF24883">
    <property type="entry name" value="NPHP3_N"/>
    <property type="match status" value="1"/>
</dbReference>
<dbReference type="InterPro" id="IPR056884">
    <property type="entry name" value="NPHP3-like_N"/>
</dbReference>
<dbReference type="PRINTS" id="PR00320">
    <property type="entry name" value="GPROTEINBRPT"/>
</dbReference>
<dbReference type="Gene3D" id="3.40.50.300">
    <property type="entry name" value="P-loop containing nucleotide triphosphate hydrolases"/>
    <property type="match status" value="1"/>
</dbReference>
<dbReference type="InterPro" id="IPR027417">
    <property type="entry name" value="P-loop_NTPase"/>
</dbReference>
<dbReference type="SUPFAM" id="SSF52540">
    <property type="entry name" value="P-loop containing nucleoside triphosphate hydrolases"/>
    <property type="match status" value="1"/>
</dbReference>
<sequence>MVDEFVRCIEFFERATKGGGEQKKLRKEFDELFHKIDLQYSNNPAFTVTPCIESLCRSICSRLHRVQDKSGGGSMKWYLRITGAFEPQQVLLDYRHMRGDLQRLLLNMDTRIWQTPDDRADDFLLESLRPSLSARYDSSEAAALHRGACTVGTRTGELRKMLDWVYNPETNSTYWLSGMAGTGKTTIVYSLCEQLDNERLLGASFFCSRSIPECREVDRIMRSIAYQLAQFSYPFRCALIGVLRKDPELFNRGVQIQFQRLITNALVQVQETMPEGLVVVIDALDECTDKDATAQILEALLNRSSHLPVKFIASSRPESVIQQQMDKQKGKRINSRLVLHEIDEGVVKTDIETYLQQALKSANPSDEQIAMLVQQAGTLFIYAATIVRYVTDIGFPGKSHVRLDQLLNSPILALTGAKNEIDALYTVILKLAIDSPGATDAEKNDIKRVLGVAICAQEPMNVRAFSFVLEMAETRVHTALQALASVLLVLKASQVVMTLHASFPDYMLDPKRSNKYCCRRKTYQEALALGCFRWIRENKSQFNICGLESPHIRDSDVPDLENRVGNAVSWELYYACRSWAAHLARTGKSTELLEQFSDFLSNRFLLWMEVMNLKHCMYTGPGILWCAEEWAKEKCGAEIVQLTHAAWRFVMDYQLGAAKLSTLHIYRSVLSFLPSSSPLWKHYRKHAHRLIFSDPKIIQRKAELFGYIIFDKGVTAVEWSPDGTRIIGIVGARIVVLNAVTCRVILEQGDDSPPVTAFTISPDSNRCATFSDSLIHVWDLHDGKLILGPVGIEEKTWDPIKAIRYSPDGTFLAYASRFYKLHLLNAQTGHLALDLGQHSNFNSAWSTPEYLLFSPNNAHIACCMQERGIRFWDVKVKKEILIPGHANATSITSFDYSPDGARIVSSRNKDVPTIYVHDLETGKVVLGPLKFQKGVIESVVYSPNGSRIASSSRDKTICVWDSQTGQVCSVLIGHTDVIHSISYSPDGTRIVSSSHDRSIRIWDVRNDQRVTGSTTGENSYWSTPVYSSTVNDNTRGSQSPGLMNDPSLVKYTYGFSDVEFYSCPPDGLYVVTAHEDGTLRIWVVATKQPLYEFKGHNEAISSIFYSPNGNHMVSCDQSGSIQVWCVQGLGKSHLTDARDKWFISGSPNPLLTLKVNPDLWITDNMSRLIVWVPPGILITELLRSERTILEILGATFPSLGWDNRPAEET</sequence>
<feature type="repeat" description="WD" evidence="3">
    <location>
        <begin position="971"/>
        <end position="1012"/>
    </location>
</feature>
<dbReference type="InterPro" id="IPR011047">
    <property type="entry name" value="Quinoprotein_ADH-like_sf"/>
</dbReference>
<keyword evidence="6" id="KW-1185">Reference proteome</keyword>
<dbReference type="PROSITE" id="PS50294">
    <property type="entry name" value="WD_REPEATS_REGION"/>
    <property type="match status" value="3"/>
</dbReference>
<dbReference type="PANTHER" id="PTHR44019:SF8">
    <property type="entry name" value="POC1 CENTRIOLAR PROTEIN HOMOLOG"/>
    <property type="match status" value="1"/>
</dbReference>
<dbReference type="CDD" id="cd00200">
    <property type="entry name" value="WD40"/>
    <property type="match status" value="1"/>
</dbReference>
<organism evidence="5 6">
    <name type="scientific">Rhizoctonia solani 123E</name>
    <dbReference type="NCBI Taxonomy" id="1423351"/>
    <lineage>
        <taxon>Eukaryota</taxon>
        <taxon>Fungi</taxon>
        <taxon>Dikarya</taxon>
        <taxon>Basidiomycota</taxon>
        <taxon>Agaricomycotina</taxon>
        <taxon>Agaricomycetes</taxon>
        <taxon>Cantharellales</taxon>
        <taxon>Ceratobasidiaceae</taxon>
        <taxon>Rhizoctonia</taxon>
    </lineage>
</organism>
<dbReference type="SUPFAM" id="SSF50978">
    <property type="entry name" value="WD40 repeat-like"/>
    <property type="match status" value="1"/>
</dbReference>
<feature type="repeat" description="WD" evidence="3">
    <location>
        <begin position="929"/>
        <end position="970"/>
    </location>
</feature>
<dbReference type="PROSITE" id="PS00678">
    <property type="entry name" value="WD_REPEATS_1"/>
    <property type="match status" value="2"/>
</dbReference>
<dbReference type="InterPro" id="IPR001680">
    <property type="entry name" value="WD40_rpt"/>
</dbReference>
<evidence type="ECO:0000313" key="5">
    <source>
        <dbReference type="EMBL" id="KEP53346.1"/>
    </source>
</evidence>
<keyword evidence="1 3" id="KW-0853">WD repeat</keyword>
<dbReference type="InterPro" id="IPR020472">
    <property type="entry name" value="WD40_PAC1"/>
</dbReference>
<dbReference type="Proteomes" id="UP000027456">
    <property type="component" value="Unassembled WGS sequence"/>
</dbReference>
<dbReference type="InterPro" id="IPR050505">
    <property type="entry name" value="WDR55/POC1"/>
</dbReference>
<dbReference type="OrthoDB" id="2804352at2759"/>
<dbReference type="SUPFAM" id="SSF50998">
    <property type="entry name" value="Quinoprotein alcohol dehydrogenase-like"/>
    <property type="match status" value="1"/>
</dbReference>
<dbReference type="PANTHER" id="PTHR44019">
    <property type="entry name" value="WD REPEAT-CONTAINING PROTEIN 55"/>
    <property type="match status" value="1"/>
</dbReference>
<dbReference type="STRING" id="1423351.A0A074S1Y1"/>
<feature type="domain" description="NACHT" evidence="4">
    <location>
        <begin position="172"/>
        <end position="325"/>
    </location>
</feature>
<dbReference type="HOGENOM" id="CLU_000288_6_3_1"/>
<reference evidence="5 6" key="1">
    <citation type="submission" date="2013-12" db="EMBL/GenBank/DDBJ databases">
        <authorList>
            <person name="Cubeta M."/>
            <person name="Pakala S."/>
            <person name="Fedorova N."/>
            <person name="Thomas E."/>
            <person name="Dean R."/>
            <person name="Jabaji S."/>
            <person name="Neate S."/>
            <person name="Toda T."/>
            <person name="Tavantzis S."/>
            <person name="Vilgalys R."/>
            <person name="Bharathan N."/>
            <person name="Pakala S."/>
            <person name="Losada L.S."/>
            <person name="Zafar N."/>
            <person name="Nierman W."/>
        </authorList>
    </citation>
    <scope>NUCLEOTIDE SEQUENCE [LARGE SCALE GENOMIC DNA]</scope>
    <source>
        <strain evidence="5 6">123E</strain>
    </source>
</reference>
<evidence type="ECO:0000256" key="1">
    <source>
        <dbReference type="ARBA" id="ARBA00022574"/>
    </source>
</evidence>
<dbReference type="PROSITE" id="PS50082">
    <property type="entry name" value="WD_REPEATS_2"/>
    <property type="match status" value="4"/>
</dbReference>
<accession>A0A074S1Y1</accession>